<dbReference type="PANTHER" id="PTHR48106">
    <property type="entry name" value="QUINONE OXIDOREDUCTASE PIG3-RELATED"/>
    <property type="match status" value="1"/>
</dbReference>
<dbReference type="GO" id="GO:0016651">
    <property type="term" value="F:oxidoreductase activity, acting on NAD(P)H"/>
    <property type="evidence" value="ECO:0007669"/>
    <property type="project" value="TreeGrafter"/>
</dbReference>
<dbReference type="SUPFAM" id="SSF51735">
    <property type="entry name" value="NAD(P)-binding Rossmann-fold domains"/>
    <property type="match status" value="1"/>
</dbReference>
<dbReference type="Pfam" id="PF08240">
    <property type="entry name" value="ADH_N"/>
    <property type="match status" value="1"/>
</dbReference>
<gene>
    <name evidence="4" type="ORF">GFB49_18285</name>
</gene>
<dbReference type="CDD" id="cd05276">
    <property type="entry name" value="p53_inducible_oxidoreductase"/>
    <property type="match status" value="1"/>
</dbReference>
<dbReference type="GO" id="GO:0070402">
    <property type="term" value="F:NADPH binding"/>
    <property type="evidence" value="ECO:0007669"/>
    <property type="project" value="TreeGrafter"/>
</dbReference>
<dbReference type="PANTHER" id="PTHR48106:SF8">
    <property type="entry name" value="OS02G0805600 PROTEIN"/>
    <property type="match status" value="1"/>
</dbReference>
<dbReference type="RefSeq" id="WP_153217401.1">
    <property type="nucleotide sequence ID" value="NZ_WIBF01000015.1"/>
</dbReference>
<dbReference type="Gene3D" id="3.40.50.720">
    <property type="entry name" value="NAD(P)-binding Rossmann-like Domain"/>
    <property type="match status" value="1"/>
</dbReference>
<sequence length="328" mass="34360">MTEMMRAVEIAEPGGPEVLKLCERPVPVAAVGQVVIKVAFAGVNRPDALQRAGSYAPPPDASDLPGLEAAGEIVAVDAGVSGLSVGDQVCALLPGGGYAEYVATPAAHCLPVPMGMDLKQAACLPETFFTVWSNVFQRGGLKAGERFLVHGGTSGIGTTAIQLARAFGARVFATAGSDEKCQACLDLGAERAVNYRTDDFVEVMRREGGANVILDMVGGDYIPRNIKALADDGRLVQIAFLSGPKVAVNFAHVMMRRLTITGSTLRPQSDLAKAEIAEALRHSVWPLLAAGRIGPVMDECFELADAAKAHARMESSAHIGKLVLKVAG</sequence>
<evidence type="ECO:0000313" key="4">
    <source>
        <dbReference type="EMBL" id="MQQ10418.1"/>
    </source>
</evidence>
<dbReference type="AlphaFoldDB" id="A0A843YKS4"/>
<dbReference type="NCBIfam" id="TIGR02824">
    <property type="entry name" value="quinone_pig3"/>
    <property type="match status" value="1"/>
</dbReference>
<keyword evidence="1" id="KW-0521">NADP</keyword>
<protein>
    <submittedName>
        <fullName evidence="4">Zinc-binding dehydrogenase</fullName>
    </submittedName>
</protein>
<accession>A0A843YKS4</accession>
<dbReference type="InterPro" id="IPR013154">
    <property type="entry name" value="ADH-like_N"/>
</dbReference>
<comment type="caution">
    <text evidence="4">The sequence shown here is derived from an EMBL/GenBank/DDBJ whole genome shotgun (WGS) entry which is preliminary data.</text>
</comment>
<evidence type="ECO:0000256" key="1">
    <source>
        <dbReference type="ARBA" id="ARBA00022857"/>
    </source>
</evidence>
<proteinExistence type="predicted"/>
<dbReference type="Gene3D" id="3.90.180.10">
    <property type="entry name" value="Medium-chain alcohol dehydrogenases, catalytic domain"/>
    <property type="match status" value="1"/>
</dbReference>
<keyword evidence="5" id="KW-1185">Reference proteome</keyword>
<dbReference type="InterPro" id="IPR011032">
    <property type="entry name" value="GroES-like_sf"/>
</dbReference>
<evidence type="ECO:0000259" key="3">
    <source>
        <dbReference type="SMART" id="SM00829"/>
    </source>
</evidence>
<dbReference type="InterPro" id="IPR013149">
    <property type="entry name" value="ADH-like_C"/>
</dbReference>
<evidence type="ECO:0000313" key="5">
    <source>
        <dbReference type="Proteomes" id="UP000444174"/>
    </source>
</evidence>
<dbReference type="Pfam" id="PF00107">
    <property type="entry name" value="ADH_zinc_N"/>
    <property type="match status" value="1"/>
</dbReference>
<dbReference type="SUPFAM" id="SSF50129">
    <property type="entry name" value="GroES-like"/>
    <property type="match status" value="1"/>
</dbReference>
<dbReference type="Proteomes" id="UP000444174">
    <property type="component" value="Unassembled WGS sequence"/>
</dbReference>
<name>A0A843YKS4_9RHOB</name>
<evidence type="ECO:0000256" key="2">
    <source>
        <dbReference type="ARBA" id="ARBA00023002"/>
    </source>
</evidence>
<reference evidence="4 5" key="1">
    <citation type="submission" date="2019-10" db="EMBL/GenBank/DDBJ databases">
        <title>Epibacterium sp. nov., isolated from seawater.</title>
        <authorList>
            <person name="Zhang X."/>
            <person name="Li N."/>
        </authorList>
    </citation>
    <scope>NUCLEOTIDE SEQUENCE [LARGE SCALE GENOMIC DNA]</scope>
    <source>
        <strain evidence="4 5">SM1979</strain>
    </source>
</reference>
<dbReference type="InterPro" id="IPR014189">
    <property type="entry name" value="Quinone_OxRdtase_PIG3"/>
</dbReference>
<keyword evidence="2" id="KW-0560">Oxidoreductase</keyword>
<organism evidence="4 5">
    <name type="scientific">Tritonibacter litoralis</name>
    <dbReference type="NCBI Taxonomy" id="2662264"/>
    <lineage>
        <taxon>Bacteria</taxon>
        <taxon>Pseudomonadati</taxon>
        <taxon>Pseudomonadota</taxon>
        <taxon>Alphaproteobacteria</taxon>
        <taxon>Rhodobacterales</taxon>
        <taxon>Paracoccaceae</taxon>
        <taxon>Tritonibacter</taxon>
    </lineage>
</organism>
<dbReference type="EMBL" id="WIBF01000015">
    <property type="protein sequence ID" value="MQQ10418.1"/>
    <property type="molecule type" value="Genomic_DNA"/>
</dbReference>
<dbReference type="SMART" id="SM00829">
    <property type="entry name" value="PKS_ER"/>
    <property type="match status" value="1"/>
</dbReference>
<feature type="domain" description="Enoyl reductase (ER)" evidence="3">
    <location>
        <begin position="14"/>
        <end position="324"/>
    </location>
</feature>
<dbReference type="InterPro" id="IPR036291">
    <property type="entry name" value="NAD(P)-bd_dom_sf"/>
</dbReference>
<dbReference type="InterPro" id="IPR020843">
    <property type="entry name" value="ER"/>
</dbReference>